<evidence type="ECO:0000313" key="1">
    <source>
        <dbReference type="EMBL" id="CAI0450015.1"/>
    </source>
</evidence>
<sequence length="25" mass="2770">MLKMFLISMRGMLVLGGVMARLIST</sequence>
<organism evidence="1 2">
    <name type="scientific">Linum tenue</name>
    <dbReference type="NCBI Taxonomy" id="586396"/>
    <lineage>
        <taxon>Eukaryota</taxon>
        <taxon>Viridiplantae</taxon>
        <taxon>Streptophyta</taxon>
        <taxon>Embryophyta</taxon>
        <taxon>Tracheophyta</taxon>
        <taxon>Spermatophyta</taxon>
        <taxon>Magnoliopsida</taxon>
        <taxon>eudicotyledons</taxon>
        <taxon>Gunneridae</taxon>
        <taxon>Pentapetalae</taxon>
        <taxon>rosids</taxon>
        <taxon>fabids</taxon>
        <taxon>Malpighiales</taxon>
        <taxon>Linaceae</taxon>
        <taxon>Linum</taxon>
    </lineage>
</organism>
<comment type="caution">
    <text evidence="1">The sequence shown here is derived from an EMBL/GenBank/DDBJ whole genome shotgun (WGS) entry which is preliminary data.</text>
</comment>
<accession>A0AAV0MVW5</accession>
<evidence type="ECO:0000313" key="2">
    <source>
        <dbReference type="Proteomes" id="UP001154282"/>
    </source>
</evidence>
<name>A0AAV0MVW5_9ROSI</name>
<proteinExistence type="predicted"/>
<dbReference type="Proteomes" id="UP001154282">
    <property type="component" value="Unassembled WGS sequence"/>
</dbReference>
<dbReference type="EMBL" id="CAMGYJ010000007">
    <property type="protein sequence ID" value="CAI0450015.1"/>
    <property type="molecule type" value="Genomic_DNA"/>
</dbReference>
<dbReference type="AlphaFoldDB" id="A0AAV0MVW5"/>
<reference evidence="1" key="1">
    <citation type="submission" date="2022-08" db="EMBL/GenBank/DDBJ databases">
        <authorList>
            <person name="Gutierrez-Valencia J."/>
        </authorList>
    </citation>
    <scope>NUCLEOTIDE SEQUENCE</scope>
</reference>
<protein>
    <submittedName>
        <fullName evidence="1">Uncharacterized protein</fullName>
    </submittedName>
</protein>
<gene>
    <name evidence="1" type="ORF">LITE_LOCUS30370</name>
</gene>
<keyword evidence="2" id="KW-1185">Reference proteome</keyword>